<evidence type="ECO:0000313" key="1">
    <source>
        <dbReference type="EMBL" id="STO70555.1"/>
    </source>
</evidence>
<dbReference type="RefSeq" id="WP_017806738.1">
    <property type="nucleotide sequence ID" value="NZ_RQXP01000068.1"/>
</dbReference>
<sequence>MKIFISKGRTNFFSFSYINGREFFTHKLTLPEKITFVSDDELLRIALLALPMEDKVIEIIGIEPSQVIVNSLSKILNIEILCENYSHNDNQSDLYFISDDTPIYLGFSGGFDSLAAKNILPNCICVSLRFGEYFERESKFFANLDTIIFEWDIRTERLNLIKRFNESRHWRFMLAPLSLLKGNADNIVIATGTIMEAAPYWMHNRHSELKTYNHFVLERAYL</sequence>
<proteinExistence type="predicted"/>
<dbReference type="EMBL" id="UGHK01000001">
    <property type="protein sequence ID" value="STO70555.1"/>
    <property type="molecule type" value="Genomic_DNA"/>
</dbReference>
<reference evidence="1 2" key="1">
    <citation type="submission" date="2018-06" db="EMBL/GenBank/DDBJ databases">
        <authorList>
            <consortium name="Pathogen Informatics"/>
            <person name="Doyle S."/>
        </authorList>
    </citation>
    <scope>NUCLEOTIDE SEQUENCE [LARGE SCALE GENOMIC DNA]</scope>
    <source>
        <strain evidence="1 2">NCTC11296</strain>
    </source>
</reference>
<name>A0A377I5E3_AVIPA</name>
<dbReference type="AlphaFoldDB" id="A0A377I5E3"/>
<organism evidence="1 2">
    <name type="scientific">Avibacterium paragallinarum</name>
    <name type="common">Haemophilus gallinarum</name>
    <dbReference type="NCBI Taxonomy" id="728"/>
    <lineage>
        <taxon>Bacteria</taxon>
        <taxon>Pseudomonadati</taxon>
        <taxon>Pseudomonadota</taxon>
        <taxon>Gammaproteobacteria</taxon>
        <taxon>Pasteurellales</taxon>
        <taxon>Pasteurellaceae</taxon>
        <taxon>Avibacterium</taxon>
    </lineage>
</organism>
<protein>
    <submittedName>
        <fullName evidence="1">Uncharacterized protein</fullName>
    </submittedName>
</protein>
<gene>
    <name evidence="1" type="ORF">NCTC11296_00461</name>
</gene>
<dbReference type="Proteomes" id="UP000254465">
    <property type="component" value="Unassembled WGS sequence"/>
</dbReference>
<evidence type="ECO:0000313" key="2">
    <source>
        <dbReference type="Proteomes" id="UP000254465"/>
    </source>
</evidence>
<accession>A0A377I5E3</accession>